<dbReference type="SUPFAM" id="SSF56300">
    <property type="entry name" value="Metallo-dependent phosphatases"/>
    <property type="match status" value="1"/>
</dbReference>
<dbReference type="InterPro" id="IPR051693">
    <property type="entry name" value="UPF0046_metallophosphoest"/>
</dbReference>
<reference evidence="2 3" key="1">
    <citation type="submission" date="2023-10" db="EMBL/GenBank/DDBJ databases">
        <title>Characteristics and mechanism of a salt-tolerant marine origin heterotrophic nitrifying- aerobic denitrifying bacteria Marinobacter xestospongiae HN1.</title>
        <authorList>
            <person name="Qi R."/>
        </authorList>
    </citation>
    <scope>NUCLEOTIDE SEQUENCE [LARGE SCALE GENOMIC DNA]</scope>
    <source>
        <strain evidence="2 3">HN1</strain>
    </source>
</reference>
<gene>
    <name evidence="2" type="ORF">RYS15_06535</name>
</gene>
<dbReference type="PANTHER" id="PTHR12905:SF0">
    <property type="entry name" value="CALCINEURIN-LIKE PHOSPHOESTERASE DOMAIN-CONTAINING PROTEIN"/>
    <property type="match status" value="1"/>
</dbReference>
<evidence type="ECO:0000313" key="2">
    <source>
        <dbReference type="EMBL" id="MDV2078333.1"/>
    </source>
</evidence>
<name>A0ABU3VVN0_9GAMM</name>
<dbReference type="CDD" id="cd07379">
    <property type="entry name" value="MPP_239FB"/>
    <property type="match status" value="1"/>
</dbReference>
<dbReference type="EMBL" id="JAWIIJ010000003">
    <property type="protein sequence ID" value="MDV2078333.1"/>
    <property type="molecule type" value="Genomic_DNA"/>
</dbReference>
<organism evidence="2 3">
    <name type="scientific">Marinobacter xestospongiae</name>
    <dbReference type="NCBI Taxonomy" id="994319"/>
    <lineage>
        <taxon>Bacteria</taxon>
        <taxon>Pseudomonadati</taxon>
        <taxon>Pseudomonadota</taxon>
        <taxon>Gammaproteobacteria</taxon>
        <taxon>Pseudomonadales</taxon>
        <taxon>Marinobacteraceae</taxon>
        <taxon>Marinobacter</taxon>
    </lineage>
</organism>
<comment type="caution">
    <text evidence="2">The sequence shown here is derived from an EMBL/GenBank/DDBJ whole genome shotgun (WGS) entry which is preliminary data.</text>
</comment>
<dbReference type="InterPro" id="IPR029052">
    <property type="entry name" value="Metallo-depent_PP-like"/>
</dbReference>
<accession>A0ABU3VVN0</accession>
<dbReference type="PANTHER" id="PTHR12905">
    <property type="entry name" value="METALLOPHOSPHOESTERASE"/>
    <property type="match status" value="1"/>
</dbReference>
<protein>
    <submittedName>
        <fullName evidence="2">Metallophosphatase domain-containing protein</fullName>
    </submittedName>
</protein>
<proteinExistence type="predicted"/>
<dbReference type="InterPro" id="IPR004843">
    <property type="entry name" value="Calcineurin-like_PHP"/>
</dbReference>
<dbReference type="Pfam" id="PF00149">
    <property type="entry name" value="Metallophos"/>
    <property type="match status" value="1"/>
</dbReference>
<evidence type="ECO:0000259" key="1">
    <source>
        <dbReference type="Pfam" id="PF00149"/>
    </source>
</evidence>
<evidence type="ECO:0000313" key="3">
    <source>
        <dbReference type="Proteomes" id="UP001269819"/>
    </source>
</evidence>
<dbReference type="Proteomes" id="UP001269819">
    <property type="component" value="Unassembled WGS sequence"/>
</dbReference>
<sequence length="214" mass="24065">MRLTVISDTHSLHRQIESIPDGDVLIHAGDSLGVGTLEELEDLNDWLGTLPHRHKILIAGNHDWCFQDQPEEARRRVTAAHYLQDSGVTIDGVHFWGTPWTPQFHDWAFNLPRGDALAQRWAQIPEHTDVLIVHGPPKGILDRVNEHFGGGQVGCEALRSRLLARPVPLVLFGHIHEHYGQHREGGSLYVNASTCTDRYRPDNPPVVLEYPATD</sequence>
<keyword evidence="3" id="KW-1185">Reference proteome</keyword>
<feature type="domain" description="Calcineurin-like phosphoesterase" evidence="1">
    <location>
        <begin position="1"/>
        <end position="177"/>
    </location>
</feature>
<dbReference type="Gene3D" id="3.60.21.10">
    <property type="match status" value="1"/>
</dbReference>